<evidence type="ECO:0000313" key="2">
    <source>
        <dbReference type="EMBL" id="KAJ5080156.1"/>
    </source>
</evidence>
<sequence length="126" mass="14491">MNSDNLNLNDSSNEQIEADISLSENISENENQKKIKIQKNQFLNEFSFKKQQQFSSDSSLPKQDEKVTESESGNEFEFFPEKLKPKYPPPFLRKKPQQKVIIFKKTDPKKESETDSGALADDSLSN</sequence>
<dbReference type="EMBL" id="JAPDFW010000012">
    <property type="protein sequence ID" value="KAJ5080156.1"/>
    <property type="molecule type" value="Genomic_DNA"/>
</dbReference>
<dbReference type="AlphaFoldDB" id="A0A9Q0RGJ7"/>
<feature type="compositionally biased region" description="Basic and acidic residues" evidence="1">
    <location>
        <begin position="104"/>
        <end position="113"/>
    </location>
</feature>
<evidence type="ECO:0000313" key="3">
    <source>
        <dbReference type="Proteomes" id="UP001149090"/>
    </source>
</evidence>
<evidence type="ECO:0000256" key="1">
    <source>
        <dbReference type="SAM" id="MobiDB-lite"/>
    </source>
</evidence>
<name>A0A9Q0RGJ7_ANAIG</name>
<keyword evidence="3" id="KW-1185">Reference proteome</keyword>
<comment type="caution">
    <text evidence="2">The sequence shown here is derived from an EMBL/GenBank/DDBJ whole genome shotgun (WGS) entry which is preliminary data.</text>
</comment>
<protein>
    <submittedName>
        <fullName evidence="2">Uncharacterized protein</fullName>
    </submittedName>
</protein>
<dbReference type="Proteomes" id="UP001149090">
    <property type="component" value="Unassembled WGS sequence"/>
</dbReference>
<reference evidence="2" key="1">
    <citation type="submission" date="2022-10" db="EMBL/GenBank/DDBJ databases">
        <title>Novel sulphate-reducing endosymbionts in the free-living metamonad Anaeramoeba.</title>
        <authorList>
            <person name="Jerlstrom-Hultqvist J."/>
            <person name="Cepicka I."/>
            <person name="Gallot-Lavallee L."/>
            <person name="Salas-Leiva D."/>
            <person name="Curtis B.A."/>
            <person name="Zahonova K."/>
            <person name="Pipaliya S."/>
            <person name="Dacks J."/>
            <person name="Roger A.J."/>
        </authorList>
    </citation>
    <scope>NUCLEOTIDE SEQUENCE</scope>
    <source>
        <strain evidence="2">BMAN</strain>
    </source>
</reference>
<gene>
    <name evidence="2" type="ORF">M0811_14101</name>
</gene>
<proteinExistence type="predicted"/>
<organism evidence="2 3">
    <name type="scientific">Anaeramoeba ignava</name>
    <name type="common">Anaerobic marine amoeba</name>
    <dbReference type="NCBI Taxonomy" id="1746090"/>
    <lineage>
        <taxon>Eukaryota</taxon>
        <taxon>Metamonada</taxon>
        <taxon>Anaeramoebidae</taxon>
        <taxon>Anaeramoeba</taxon>
    </lineage>
</organism>
<accession>A0A9Q0RGJ7</accession>
<feature type="region of interest" description="Disordered" evidence="1">
    <location>
        <begin position="52"/>
        <end position="126"/>
    </location>
</feature>